<evidence type="ECO:0000313" key="4">
    <source>
        <dbReference type="EMBL" id="KIY51488.1"/>
    </source>
</evidence>
<dbReference type="Proteomes" id="UP000054144">
    <property type="component" value="Unassembled WGS sequence"/>
</dbReference>
<dbReference type="PANTHER" id="PTHR12499:SF0">
    <property type="entry name" value="OPTIC ATROPHY 3 PROTEIN"/>
    <property type="match status" value="1"/>
</dbReference>
<feature type="compositionally biased region" description="Polar residues" evidence="3">
    <location>
        <begin position="195"/>
        <end position="215"/>
    </location>
</feature>
<organism evidence="4 5">
    <name type="scientific">Fistulina hepatica ATCC 64428</name>
    <dbReference type="NCBI Taxonomy" id="1128425"/>
    <lineage>
        <taxon>Eukaryota</taxon>
        <taxon>Fungi</taxon>
        <taxon>Dikarya</taxon>
        <taxon>Basidiomycota</taxon>
        <taxon>Agaricomycotina</taxon>
        <taxon>Agaricomycetes</taxon>
        <taxon>Agaricomycetidae</taxon>
        <taxon>Agaricales</taxon>
        <taxon>Fistulinaceae</taxon>
        <taxon>Fistulina</taxon>
    </lineage>
</organism>
<reference evidence="4 5" key="1">
    <citation type="journal article" date="2015" name="Fungal Genet. Biol.">
        <title>Evolution of novel wood decay mechanisms in Agaricales revealed by the genome sequences of Fistulina hepatica and Cylindrobasidium torrendii.</title>
        <authorList>
            <person name="Floudas D."/>
            <person name="Held B.W."/>
            <person name="Riley R."/>
            <person name="Nagy L.G."/>
            <person name="Koehler G."/>
            <person name="Ransdell A.S."/>
            <person name="Younus H."/>
            <person name="Chow J."/>
            <person name="Chiniquy J."/>
            <person name="Lipzen A."/>
            <person name="Tritt A."/>
            <person name="Sun H."/>
            <person name="Haridas S."/>
            <person name="LaButti K."/>
            <person name="Ohm R.A."/>
            <person name="Kues U."/>
            <person name="Blanchette R.A."/>
            <person name="Grigoriev I.V."/>
            <person name="Minto R.E."/>
            <person name="Hibbett D.S."/>
        </authorList>
    </citation>
    <scope>NUCLEOTIDE SEQUENCE [LARGE SCALE GENOMIC DNA]</scope>
    <source>
        <strain evidence="4 5">ATCC 64428</strain>
    </source>
</reference>
<dbReference type="GO" id="GO:0005739">
    <property type="term" value="C:mitochondrion"/>
    <property type="evidence" value="ECO:0007669"/>
    <property type="project" value="TreeGrafter"/>
</dbReference>
<dbReference type="OrthoDB" id="2129069at2759"/>
<keyword evidence="2" id="KW-0175">Coiled coil</keyword>
<comment type="similarity">
    <text evidence="1">Belongs to the OPA3 family.</text>
</comment>
<sequence length="215" mass="23915">MASVTTKIAQLAIRTLAKPISAQIKHQAKQHESFRKLCMNIAQRMHRTEIKLRTNILGETAKHVRPLSEQRAIDNGANVFAEGFLFTVATLLIIAETWRSSRNKTRQKEGVDERLDMLTTNLVALTARVDVLSSTLQERLTYQEHRSDRLTRVLERVVNIGLRGGLTELENALIQLPRIPPEDDESDNGPVSVDSPASPSKDTEIASGSSGSRKP</sequence>
<keyword evidence="5" id="KW-1185">Reference proteome</keyword>
<gene>
    <name evidence="4" type="ORF">FISHEDRAFT_70718</name>
</gene>
<dbReference type="InterPro" id="IPR010754">
    <property type="entry name" value="OPA3-like"/>
</dbReference>
<evidence type="ECO:0000256" key="1">
    <source>
        <dbReference type="ARBA" id="ARBA00007584"/>
    </source>
</evidence>
<dbReference type="GO" id="GO:0019216">
    <property type="term" value="P:regulation of lipid metabolic process"/>
    <property type="evidence" value="ECO:0007669"/>
    <property type="project" value="TreeGrafter"/>
</dbReference>
<dbReference type="Pfam" id="PF07047">
    <property type="entry name" value="OPA3"/>
    <property type="match status" value="1"/>
</dbReference>
<dbReference type="PANTHER" id="PTHR12499">
    <property type="entry name" value="OPTIC ATROPHY 3 PROTEIN OPA3"/>
    <property type="match status" value="1"/>
</dbReference>
<feature type="region of interest" description="Disordered" evidence="3">
    <location>
        <begin position="176"/>
        <end position="215"/>
    </location>
</feature>
<dbReference type="AlphaFoldDB" id="A0A0D7AL21"/>
<evidence type="ECO:0000256" key="3">
    <source>
        <dbReference type="SAM" id="MobiDB-lite"/>
    </source>
</evidence>
<evidence type="ECO:0000256" key="2">
    <source>
        <dbReference type="ARBA" id="ARBA00023054"/>
    </source>
</evidence>
<name>A0A0D7AL21_9AGAR</name>
<proteinExistence type="inferred from homology"/>
<protein>
    <submittedName>
        <fullName evidence="4">OPA3-domain-containing protein</fullName>
    </submittedName>
</protein>
<accession>A0A0D7AL21</accession>
<dbReference type="EMBL" id="KN881650">
    <property type="protein sequence ID" value="KIY51488.1"/>
    <property type="molecule type" value="Genomic_DNA"/>
</dbReference>
<evidence type="ECO:0000313" key="5">
    <source>
        <dbReference type="Proteomes" id="UP000054144"/>
    </source>
</evidence>